<organism evidence="2 3">
    <name type="scientific">Knipowitschia caucasica</name>
    <name type="common">Caucasian dwarf goby</name>
    <name type="synonym">Pomatoschistus caucasicus</name>
    <dbReference type="NCBI Taxonomy" id="637954"/>
    <lineage>
        <taxon>Eukaryota</taxon>
        <taxon>Metazoa</taxon>
        <taxon>Chordata</taxon>
        <taxon>Craniata</taxon>
        <taxon>Vertebrata</taxon>
        <taxon>Euteleostomi</taxon>
        <taxon>Actinopterygii</taxon>
        <taxon>Neopterygii</taxon>
        <taxon>Teleostei</taxon>
        <taxon>Neoteleostei</taxon>
        <taxon>Acanthomorphata</taxon>
        <taxon>Gobiaria</taxon>
        <taxon>Gobiiformes</taxon>
        <taxon>Gobioidei</taxon>
        <taxon>Gobiidae</taxon>
        <taxon>Gobiinae</taxon>
        <taxon>Knipowitschia</taxon>
    </lineage>
</organism>
<reference evidence="2 3" key="1">
    <citation type="submission" date="2024-04" db="EMBL/GenBank/DDBJ databases">
        <authorList>
            <person name="Waldvogel A.-M."/>
            <person name="Schoenle A."/>
        </authorList>
    </citation>
    <scope>NUCLEOTIDE SEQUENCE [LARGE SCALE GENOMIC DNA]</scope>
</reference>
<feature type="compositionally biased region" description="Basic residues" evidence="1">
    <location>
        <begin position="70"/>
        <end position="80"/>
    </location>
</feature>
<evidence type="ECO:0000256" key="1">
    <source>
        <dbReference type="SAM" id="MobiDB-lite"/>
    </source>
</evidence>
<keyword evidence="3" id="KW-1185">Reference proteome</keyword>
<accession>A0AAV2JYX0</accession>
<dbReference type="EMBL" id="OZ035837">
    <property type="protein sequence ID" value="CAL1582734.1"/>
    <property type="molecule type" value="Genomic_DNA"/>
</dbReference>
<name>A0AAV2JYX0_KNICA</name>
<gene>
    <name evidence="2" type="ORF">KC01_LOCUS13288</name>
</gene>
<feature type="region of interest" description="Disordered" evidence="1">
    <location>
        <begin position="54"/>
        <end position="100"/>
    </location>
</feature>
<feature type="compositionally biased region" description="Acidic residues" evidence="1">
    <location>
        <begin position="158"/>
        <end position="172"/>
    </location>
</feature>
<evidence type="ECO:0000313" key="3">
    <source>
        <dbReference type="Proteomes" id="UP001497482"/>
    </source>
</evidence>
<dbReference type="AlphaFoldDB" id="A0AAV2JYX0"/>
<feature type="region of interest" description="Disordered" evidence="1">
    <location>
        <begin position="112"/>
        <end position="200"/>
    </location>
</feature>
<dbReference type="Proteomes" id="UP001497482">
    <property type="component" value="Chromosome 15"/>
</dbReference>
<proteinExistence type="predicted"/>
<protein>
    <submittedName>
        <fullName evidence="2">Uncharacterized protein</fullName>
    </submittedName>
</protein>
<evidence type="ECO:0000313" key="2">
    <source>
        <dbReference type="EMBL" id="CAL1582734.1"/>
    </source>
</evidence>
<sequence length="246" mass="27946">MVSEQGYTMDPAEIAPVQALKDNPPSTVAKLNATGYRWVGELADFNFTIRYRPEKKRSLPVEGLDNKQQSKQKKKTRTKERRQEEALQEATDTDSDEEGALVWRSPRLRIREESRAQVHTPEPELEQQLDQPQAVDSHHHDDQATAAEDGQLAAAGEADQEQLSDNPSEEDAPQQRGRDSDVQWSTSATHIYPQRERRRPQVLSYHQLGHPTVRPVGMDCIEVSVPPTCSQRLWRPWASDTTQAAY</sequence>